<reference evidence="1 2" key="1">
    <citation type="journal article" date="2019" name="Commun. Biol.">
        <title>The bagworm genome reveals a unique fibroin gene that provides high tensile strength.</title>
        <authorList>
            <person name="Kono N."/>
            <person name="Nakamura H."/>
            <person name="Ohtoshi R."/>
            <person name="Tomita M."/>
            <person name="Numata K."/>
            <person name="Arakawa K."/>
        </authorList>
    </citation>
    <scope>NUCLEOTIDE SEQUENCE [LARGE SCALE GENOMIC DNA]</scope>
</reference>
<organism evidence="1 2">
    <name type="scientific">Eumeta variegata</name>
    <name type="common">Bagworm moth</name>
    <name type="synonym">Eumeta japonica</name>
    <dbReference type="NCBI Taxonomy" id="151549"/>
    <lineage>
        <taxon>Eukaryota</taxon>
        <taxon>Metazoa</taxon>
        <taxon>Ecdysozoa</taxon>
        <taxon>Arthropoda</taxon>
        <taxon>Hexapoda</taxon>
        <taxon>Insecta</taxon>
        <taxon>Pterygota</taxon>
        <taxon>Neoptera</taxon>
        <taxon>Endopterygota</taxon>
        <taxon>Lepidoptera</taxon>
        <taxon>Glossata</taxon>
        <taxon>Ditrysia</taxon>
        <taxon>Tineoidea</taxon>
        <taxon>Psychidae</taxon>
        <taxon>Oiketicinae</taxon>
        <taxon>Eumeta</taxon>
    </lineage>
</organism>
<evidence type="ECO:0000313" key="1">
    <source>
        <dbReference type="EMBL" id="GBP77184.1"/>
    </source>
</evidence>
<evidence type="ECO:0000313" key="2">
    <source>
        <dbReference type="Proteomes" id="UP000299102"/>
    </source>
</evidence>
<keyword evidence="2" id="KW-1185">Reference proteome</keyword>
<comment type="caution">
    <text evidence="1">The sequence shown here is derived from an EMBL/GenBank/DDBJ whole genome shotgun (WGS) entry which is preliminary data.</text>
</comment>
<dbReference type="AlphaFoldDB" id="A0A4C1YQL8"/>
<dbReference type="EMBL" id="BGZK01001320">
    <property type="protein sequence ID" value="GBP77184.1"/>
    <property type="molecule type" value="Genomic_DNA"/>
</dbReference>
<protein>
    <submittedName>
        <fullName evidence="1">Uncharacterized protein</fullName>
    </submittedName>
</protein>
<gene>
    <name evidence="1" type="ORF">EVAR_49393_1</name>
</gene>
<name>A0A4C1YQL8_EUMVA</name>
<proteinExistence type="predicted"/>
<dbReference type="Proteomes" id="UP000299102">
    <property type="component" value="Unassembled WGS sequence"/>
</dbReference>
<accession>A0A4C1YQL8</accession>
<sequence>MKSTTLKRANQLLLFGVDVSARLHRSRDKYTTVFSIAQAPVSLTKLDLGPGGVSVGVLIRDVPGRAGATTAAVVDVSLKDRFRDSDTRKRCGLEDVEAEVEKGAEMIQSFRRDE</sequence>